<keyword evidence="3" id="KW-1185">Reference proteome</keyword>
<evidence type="ECO:0000256" key="1">
    <source>
        <dbReference type="SAM" id="MobiDB-lite"/>
    </source>
</evidence>
<proteinExistence type="predicted"/>
<name>A0ABD1WVL6_9LAMI</name>
<evidence type="ECO:0000313" key="2">
    <source>
        <dbReference type="EMBL" id="KAL2553752.1"/>
    </source>
</evidence>
<feature type="region of interest" description="Disordered" evidence="1">
    <location>
        <begin position="88"/>
        <end position="108"/>
    </location>
</feature>
<dbReference type="EMBL" id="JBFOLJ010000002">
    <property type="protein sequence ID" value="KAL2553752.1"/>
    <property type="molecule type" value="Genomic_DNA"/>
</dbReference>
<dbReference type="AlphaFoldDB" id="A0ABD1WVL6"/>
<reference evidence="3" key="1">
    <citation type="submission" date="2024-07" db="EMBL/GenBank/DDBJ databases">
        <title>Two chromosome-level genome assemblies of Korean endemic species Abeliophyllum distichum and Forsythia ovata (Oleaceae).</title>
        <authorList>
            <person name="Jang H."/>
        </authorList>
    </citation>
    <scope>NUCLEOTIDE SEQUENCE [LARGE SCALE GENOMIC DNA]</scope>
</reference>
<protein>
    <submittedName>
        <fullName evidence="2">Ethylene-responsive transcription factor LEP-like</fullName>
    </submittedName>
</protein>
<accession>A0ABD1WVL6</accession>
<evidence type="ECO:0000313" key="3">
    <source>
        <dbReference type="Proteomes" id="UP001604277"/>
    </source>
</evidence>
<comment type="caution">
    <text evidence="2">The sequence shown here is derived from an EMBL/GenBank/DDBJ whole genome shotgun (WGS) entry which is preliminary data.</text>
</comment>
<gene>
    <name evidence="2" type="ORF">Fot_07371</name>
</gene>
<dbReference type="Proteomes" id="UP001604277">
    <property type="component" value="Unassembled WGS sequence"/>
</dbReference>
<organism evidence="2 3">
    <name type="scientific">Forsythia ovata</name>
    <dbReference type="NCBI Taxonomy" id="205694"/>
    <lineage>
        <taxon>Eukaryota</taxon>
        <taxon>Viridiplantae</taxon>
        <taxon>Streptophyta</taxon>
        <taxon>Embryophyta</taxon>
        <taxon>Tracheophyta</taxon>
        <taxon>Spermatophyta</taxon>
        <taxon>Magnoliopsida</taxon>
        <taxon>eudicotyledons</taxon>
        <taxon>Gunneridae</taxon>
        <taxon>Pentapetalae</taxon>
        <taxon>asterids</taxon>
        <taxon>lamiids</taxon>
        <taxon>Lamiales</taxon>
        <taxon>Oleaceae</taxon>
        <taxon>Forsythieae</taxon>
        <taxon>Forsythia</taxon>
    </lineage>
</organism>
<sequence>MLVYFNYCIRTAELLPLPPDITSSYSVEPPILLSELGCGVLNEMSFLELFEQQTMAEARYDMGAYLGPNLLDDVSDGFRNNFSSYGWVESTRGPSKGHLGTRPGMRSR</sequence>